<evidence type="ECO:0000313" key="1">
    <source>
        <dbReference type="EMBL" id="SSF66524.1"/>
    </source>
</evidence>
<protein>
    <submittedName>
        <fullName evidence="1">Uncharacterized protein</fullName>
    </submittedName>
</protein>
<sequence>MSYALIYLRYSRTHRRCDMSQQSTATPDPRYFQKLLPRSIRYDPISGVYYLIAKTNQQEKV</sequence>
<proteinExistence type="predicted"/>
<gene>
    <name evidence="1" type="ORF">SAMEA23995918_02027</name>
</gene>
<dbReference type="EMBL" id="UFBM01000010">
    <property type="protein sequence ID" value="SSF66524.1"/>
    <property type="molecule type" value="Genomic_DNA"/>
</dbReference>
<dbReference type="Proteomes" id="UP000252079">
    <property type="component" value="Unassembled WGS sequence"/>
</dbReference>
<name>A0ABD7N0X5_9ENTR</name>
<reference evidence="1 2" key="1">
    <citation type="submission" date="2018-07" db="EMBL/GenBank/DDBJ databases">
        <authorList>
            <consortium name="Pathogen Informatics"/>
        </authorList>
    </citation>
    <scope>NUCLEOTIDE SEQUENCE [LARGE SCALE GENOMIC DNA]</scope>
    <source>
        <strain evidence="1 2">4300STDY6636950</strain>
    </source>
</reference>
<accession>A0ABD7N0X5</accession>
<comment type="caution">
    <text evidence="1">The sequence shown here is derived from an EMBL/GenBank/DDBJ whole genome shotgun (WGS) entry which is preliminary data.</text>
</comment>
<evidence type="ECO:0000313" key="2">
    <source>
        <dbReference type="Proteomes" id="UP000252079"/>
    </source>
</evidence>
<dbReference type="AlphaFoldDB" id="A0ABD7N0X5"/>
<organism evidence="1 2">
    <name type="scientific">Klebsiella quasipneumoniae</name>
    <dbReference type="NCBI Taxonomy" id="1463165"/>
    <lineage>
        <taxon>Bacteria</taxon>
        <taxon>Pseudomonadati</taxon>
        <taxon>Pseudomonadota</taxon>
        <taxon>Gammaproteobacteria</taxon>
        <taxon>Enterobacterales</taxon>
        <taxon>Enterobacteriaceae</taxon>
        <taxon>Klebsiella/Raoultella group</taxon>
        <taxon>Klebsiella</taxon>
        <taxon>Klebsiella pneumoniae complex</taxon>
    </lineage>
</organism>